<dbReference type="CDD" id="cd01855">
    <property type="entry name" value="YqeH"/>
    <property type="match status" value="1"/>
</dbReference>
<evidence type="ECO:0000313" key="2">
    <source>
        <dbReference type="EMBL" id="ETO40148.1"/>
    </source>
</evidence>
<dbReference type="PATRIC" id="fig|1221538.3.peg.924"/>
<dbReference type="InterPro" id="IPR048422">
    <property type="entry name" value="NOA1/YqeH-like_C"/>
</dbReference>
<protein>
    <submittedName>
        <fullName evidence="2">GTP-binding protein YqeH, required for biogenesis of 30S ribosome subunit</fullName>
    </submittedName>
</protein>
<dbReference type="Pfam" id="PF01926">
    <property type="entry name" value="MMR_HSR1"/>
    <property type="match status" value="1"/>
</dbReference>
<dbReference type="AlphaFoldDB" id="W9EDD9"/>
<feature type="domain" description="CP-type G" evidence="1">
    <location>
        <begin position="73"/>
        <end position="236"/>
    </location>
</feature>
<evidence type="ECO:0000313" key="3">
    <source>
        <dbReference type="Proteomes" id="UP000019474"/>
    </source>
</evidence>
<dbReference type="InterPro" id="IPR030378">
    <property type="entry name" value="G_CP_dom"/>
</dbReference>
<dbReference type="RefSeq" id="WP_009166754.1">
    <property type="nucleotide sequence ID" value="NZ_ALXG01000038.1"/>
</dbReference>
<evidence type="ECO:0000259" key="1">
    <source>
        <dbReference type="PROSITE" id="PS51721"/>
    </source>
</evidence>
<accession>W9EDD9</accession>
<dbReference type="InterPro" id="IPR050896">
    <property type="entry name" value="Mito_lipid_metab_GTPase"/>
</dbReference>
<dbReference type="PROSITE" id="PS51721">
    <property type="entry name" value="G_CP"/>
    <property type="match status" value="1"/>
</dbReference>
<dbReference type="PANTHER" id="PTHR46434">
    <property type="entry name" value="GENETIC INTERACTOR OF PROHIBITINS 3, MITOCHONDRIAL"/>
    <property type="match status" value="1"/>
</dbReference>
<dbReference type="OrthoDB" id="9773841at2"/>
<dbReference type="Proteomes" id="UP000019474">
    <property type="component" value="Unassembled WGS sequence"/>
</dbReference>
<proteinExistence type="predicted"/>
<dbReference type="InterPro" id="IPR006073">
    <property type="entry name" value="GTP-bd"/>
</dbReference>
<dbReference type="SUPFAM" id="SSF52540">
    <property type="entry name" value="P-loop containing nucleoside triphosphate hydrolases"/>
    <property type="match status" value="1"/>
</dbReference>
<dbReference type="InterPro" id="IPR019988">
    <property type="entry name" value="GTP-bd_ribosome_bgen_YqeH"/>
</dbReference>
<dbReference type="InterPro" id="IPR027417">
    <property type="entry name" value="P-loop_NTPase"/>
</dbReference>
<gene>
    <name evidence="2" type="ORF">B808_915</name>
</gene>
<dbReference type="PANTHER" id="PTHR46434:SF1">
    <property type="entry name" value="GENETIC INTERACTOR OF PROHIBITINS 3, MITOCHONDRIAL"/>
    <property type="match status" value="1"/>
</dbReference>
<name>W9EDD9_9LACO</name>
<dbReference type="NCBIfam" id="TIGR03597">
    <property type="entry name" value="GTPase_YqeH"/>
    <property type="match status" value="1"/>
</dbReference>
<sequence>MVEELEQQAREPLQCIGCGALIQTTSPNAAGYTPKSALEKGLASGGDLYCQRCFRLRHYNEIQPVALADDEFLRLLSRIRETKALVVYVIDIFDVNGSLISGLQRFVGDNPILAVGNKVDLLPASFKPKKMKDWLRQMLNQAGLRPVAIELVSAKTNQAVDQLLAAVNQAANGRDVYVVGVTNVGKSTLINQIIRESSGIKDVITTSKFPGTTLDLIKIPLDNGRELIDTPGIIQESQMAHYLQPADLKYVTPQKRIKPRSYQLNPGQTLFLGALGRFDFIQGQKSGFTVFADNNVMVHRTKLENATDFFAKHAGELLTPPTGNTTVQPLQRHEFKVTDTSDLVFEGLGWVTVPKGCLVAGYAPAGVSVLLRKAMF</sequence>
<reference evidence="2 3" key="1">
    <citation type="submission" date="2012-08" db="EMBL/GenBank/DDBJ databases">
        <title>Genome sequencing of Lactobacillus florum 8D.</title>
        <authorList>
            <person name="Kim E.B."/>
            <person name="Marco M.L."/>
        </authorList>
    </citation>
    <scope>NUCLEOTIDE SEQUENCE [LARGE SCALE GENOMIC DNA]</scope>
    <source>
        <strain evidence="2 3">8D</strain>
    </source>
</reference>
<keyword evidence="3" id="KW-1185">Reference proteome</keyword>
<comment type="caution">
    <text evidence="2">The sequence shown here is derived from an EMBL/GenBank/DDBJ whole genome shotgun (WGS) entry which is preliminary data.</text>
</comment>
<dbReference type="Pfam" id="PF21516">
    <property type="entry name" value="YqeH-like_C"/>
    <property type="match status" value="1"/>
</dbReference>
<dbReference type="EMBL" id="ALXG01000038">
    <property type="protein sequence ID" value="ETO40148.1"/>
    <property type="molecule type" value="Genomic_DNA"/>
</dbReference>
<organism evidence="2 3">
    <name type="scientific">Fructilactobacillus florum 8D</name>
    <dbReference type="NCBI Taxonomy" id="1221538"/>
    <lineage>
        <taxon>Bacteria</taxon>
        <taxon>Bacillati</taxon>
        <taxon>Bacillota</taxon>
        <taxon>Bacilli</taxon>
        <taxon>Lactobacillales</taxon>
        <taxon>Lactobacillaceae</taxon>
        <taxon>Fructilactobacillus</taxon>
    </lineage>
</organism>
<dbReference type="GO" id="GO:0005525">
    <property type="term" value="F:GTP binding"/>
    <property type="evidence" value="ECO:0007669"/>
    <property type="project" value="InterPro"/>
</dbReference>
<dbReference type="Gene3D" id="3.40.50.300">
    <property type="entry name" value="P-loop containing nucleotide triphosphate hydrolases"/>
    <property type="match status" value="1"/>
</dbReference>